<feature type="binding site" evidence="7">
    <location>
        <position position="181"/>
    </location>
    <ligand>
        <name>S-adenosyl-L-methionine</name>
        <dbReference type="ChEBI" id="CHEBI:59789"/>
    </ligand>
</feature>
<dbReference type="InterPro" id="IPR023095">
    <property type="entry name" value="Ade_MeTrfase_dom_2"/>
</dbReference>
<gene>
    <name evidence="8" type="ordered locus">Deipr_2373</name>
</gene>
<dbReference type="REBASE" id="33150">
    <property type="entry name" value="M.DprMRPORF2373P"/>
</dbReference>
<reference evidence="9" key="1">
    <citation type="submission" date="2011-02" db="EMBL/GenBank/DDBJ databases">
        <title>The complete sequence of plasmid2 of Deinococcus proteolyticus DSM 20540.</title>
        <authorList>
            <consortium name="US DOE Joint Genome Institute (JGI-PGF)"/>
            <person name="Lucas S."/>
            <person name="Copeland A."/>
            <person name="Lapidus A."/>
            <person name="Bruce D."/>
            <person name="Goodwin L."/>
            <person name="Pitluck S."/>
            <person name="Kyrpides N."/>
            <person name="Mavromatis K."/>
            <person name="Pagani I."/>
            <person name="Ivanova N."/>
            <person name="Ovchinnikova G."/>
            <person name="Zeytun A."/>
            <person name="Detter J.C."/>
            <person name="Han C."/>
            <person name="Land M."/>
            <person name="Hauser L."/>
            <person name="Markowitz V."/>
            <person name="Cheng J.-F."/>
            <person name="Hugenholtz P."/>
            <person name="Woyke T."/>
            <person name="Wu D."/>
            <person name="Pukall R."/>
            <person name="Steenblock K."/>
            <person name="Brambilla E."/>
            <person name="Klenk H.-P."/>
            <person name="Eisen J.A."/>
        </authorList>
    </citation>
    <scope>NUCLEOTIDE SEQUENCE [LARGE SCALE GENOMIC DNA]</scope>
    <source>
        <strain evidence="9">ATCC 35074 / DSM 20540 / JCM 6276 / NBRC 101906 / NCIMB 13154 / VKM Ac-1939 / CCM 2703 / MRP</strain>
        <plasmid evidence="9">Plasmid pDEIPR02</plasmid>
    </source>
</reference>
<evidence type="ECO:0000313" key="8">
    <source>
        <dbReference type="EMBL" id="ADY27497.1"/>
    </source>
</evidence>
<dbReference type="GO" id="GO:0009007">
    <property type="term" value="F:site-specific DNA-methyltransferase (adenine-specific) activity"/>
    <property type="evidence" value="ECO:0007669"/>
    <property type="project" value="UniProtKB-EC"/>
</dbReference>
<accession>F0RQD8</accession>
<dbReference type="SUPFAM" id="SSF53335">
    <property type="entry name" value="S-adenosyl-L-methionine-dependent methyltransferases"/>
    <property type="match status" value="1"/>
</dbReference>
<dbReference type="PIRSF" id="PIRSF000398">
    <property type="entry name" value="M_m6A_EcoRV"/>
    <property type="match status" value="1"/>
</dbReference>
<comment type="similarity">
    <text evidence="1">Belongs to the N(4)/N(6)-methyltransferase family.</text>
</comment>
<dbReference type="GO" id="GO:0006298">
    <property type="term" value="P:mismatch repair"/>
    <property type="evidence" value="ECO:0007669"/>
    <property type="project" value="TreeGrafter"/>
</dbReference>
<dbReference type="PRINTS" id="PR00505">
    <property type="entry name" value="D12N6MTFRASE"/>
</dbReference>
<name>F0RQD8_DEIPM</name>
<evidence type="ECO:0000256" key="1">
    <source>
        <dbReference type="ARBA" id="ARBA00006594"/>
    </source>
</evidence>
<evidence type="ECO:0000256" key="7">
    <source>
        <dbReference type="PIRSR" id="PIRSR000398-1"/>
    </source>
</evidence>
<organism evidence="8 9">
    <name type="scientific">Deinococcus proteolyticus (strain ATCC 35074 / DSM 20540 / JCM 6276 / NBRC 101906 / NCIMB 13154 / VKM Ac-1939 / CCM 2703 / MRP)</name>
    <dbReference type="NCBI Taxonomy" id="693977"/>
    <lineage>
        <taxon>Bacteria</taxon>
        <taxon>Thermotogati</taxon>
        <taxon>Deinococcota</taxon>
        <taxon>Deinococci</taxon>
        <taxon>Deinococcales</taxon>
        <taxon>Deinococcaceae</taxon>
        <taxon>Deinococcus</taxon>
    </lineage>
</organism>
<dbReference type="KEGG" id="dpt:Deipr_2373"/>
<dbReference type="EMBL" id="CP002538">
    <property type="protein sequence ID" value="ADY27497.1"/>
    <property type="molecule type" value="Genomic_DNA"/>
</dbReference>
<dbReference type="PANTHER" id="PTHR30481:SF4">
    <property type="entry name" value="SITE-SPECIFIC DNA-METHYLTRANSFERASE (ADENINE-SPECIFIC)"/>
    <property type="match status" value="1"/>
</dbReference>
<evidence type="ECO:0000313" key="9">
    <source>
        <dbReference type="Proteomes" id="UP000007718"/>
    </source>
</evidence>
<feature type="binding site" evidence="7">
    <location>
        <position position="8"/>
    </location>
    <ligand>
        <name>S-adenosyl-L-methionine</name>
        <dbReference type="ChEBI" id="CHEBI:59789"/>
    </ligand>
</feature>
<dbReference type="Pfam" id="PF02086">
    <property type="entry name" value="MethyltransfD12"/>
    <property type="match status" value="1"/>
</dbReference>
<dbReference type="EC" id="2.1.1.72" evidence="2"/>
<geneLocation type="plasmid" evidence="8 9">
    <name>pDEIPR02</name>
</geneLocation>
<protein>
    <recommendedName>
        <fullName evidence="2">site-specific DNA-methyltransferase (adenine-specific)</fullName>
        <ecNumber evidence="2">2.1.1.72</ecNumber>
    </recommendedName>
</protein>
<evidence type="ECO:0000256" key="5">
    <source>
        <dbReference type="ARBA" id="ARBA00022691"/>
    </source>
</evidence>
<dbReference type="InterPro" id="IPR029063">
    <property type="entry name" value="SAM-dependent_MTases_sf"/>
</dbReference>
<keyword evidence="4 8" id="KW-0808">Transferase</keyword>
<dbReference type="InterPro" id="IPR012263">
    <property type="entry name" value="M_m6A_EcoRV"/>
</dbReference>
<reference evidence="8 9" key="2">
    <citation type="journal article" date="2012" name="Stand. Genomic Sci.">
        <title>Complete genome sequence of the orange-red pigmented, radioresistant Deinococcus proteolyticus type strain (MRP(T)).</title>
        <authorList>
            <person name="Copeland A."/>
            <person name="Zeytun A."/>
            <person name="Yassawong M."/>
            <person name="Nolan M."/>
            <person name="Lucas S."/>
            <person name="Hammon N."/>
            <person name="Deshpande S."/>
            <person name="Cheng J.F."/>
            <person name="Han C."/>
            <person name="Tapia R."/>
            <person name="Goodwin L.A."/>
            <person name="Pitluck S."/>
            <person name="Mavromatis K."/>
            <person name="Liolios K."/>
            <person name="Pagani I."/>
            <person name="Ivanova N."/>
            <person name="Mikhailova N."/>
            <person name="Pati A."/>
            <person name="Chen A."/>
            <person name="Palaniappan K."/>
            <person name="Land M."/>
            <person name="Hauser L."/>
            <person name="Jeffries C.D."/>
            <person name="Brambilla E.M."/>
            <person name="Rohde M."/>
            <person name="Sikorski J."/>
            <person name="Pukall R."/>
            <person name="Goker M."/>
            <person name="Detter J.C."/>
            <person name="Woyke T."/>
            <person name="Bristow J."/>
            <person name="Eisen J.A."/>
            <person name="Markowitz V."/>
            <person name="Hugenholtz P."/>
            <person name="Kyrpides N.C."/>
            <person name="Klenk H.P."/>
            <person name="Lapidus A."/>
        </authorList>
    </citation>
    <scope>NUCLEOTIDE SEQUENCE [LARGE SCALE GENOMIC DNA]</scope>
    <source>
        <strain evidence="9">ATCC 35074 / DSM 20540 / JCM 6276 / NBRC 101906 / NCIMB 13154 / VKM Ac-1939 / CCM 2703 / MRP</strain>
        <plasmid evidence="9">Plasmid pDEIPR02</plasmid>
    </source>
</reference>
<comment type="catalytic activity">
    <reaction evidence="6">
        <text>a 2'-deoxyadenosine in DNA + S-adenosyl-L-methionine = an N(6)-methyl-2'-deoxyadenosine in DNA + S-adenosyl-L-homocysteine + H(+)</text>
        <dbReference type="Rhea" id="RHEA:15197"/>
        <dbReference type="Rhea" id="RHEA-COMP:12418"/>
        <dbReference type="Rhea" id="RHEA-COMP:12419"/>
        <dbReference type="ChEBI" id="CHEBI:15378"/>
        <dbReference type="ChEBI" id="CHEBI:57856"/>
        <dbReference type="ChEBI" id="CHEBI:59789"/>
        <dbReference type="ChEBI" id="CHEBI:90615"/>
        <dbReference type="ChEBI" id="CHEBI:90616"/>
        <dbReference type="EC" id="2.1.1.72"/>
    </reaction>
</comment>
<evidence type="ECO:0000256" key="3">
    <source>
        <dbReference type="ARBA" id="ARBA00022603"/>
    </source>
</evidence>
<dbReference type="GO" id="GO:0032259">
    <property type="term" value="P:methylation"/>
    <property type="evidence" value="ECO:0007669"/>
    <property type="project" value="UniProtKB-KW"/>
</dbReference>
<dbReference type="Proteomes" id="UP000007718">
    <property type="component" value="Plasmid pDEIPR02"/>
</dbReference>
<keyword evidence="8" id="KW-0614">Plasmid</keyword>
<dbReference type="InterPro" id="IPR012327">
    <property type="entry name" value="MeTrfase_D12"/>
</dbReference>
<evidence type="ECO:0000256" key="6">
    <source>
        <dbReference type="ARBA" id="ARBA00047942"/>
    </source>
</evidence>
<keyword evidence="5" id="KW-0949">S-adenosyl-L-methionine</keyword>
<dbReference type="Gene3D" id="1.10.1020.10">
    <property type="entry name" value="Adenine-specific Methyltransferase, Domain 2"/>
    <property type="match status" value="1"/>
</dbReference>
<dbReference type="PANTHER" id="PTHR30481">
    <property type="entry name" value="DNA ADENINE METHYLASE"/>
    <property type="match status" value="1"/>
</dbReference>
<evidence type="ECO:0000256" key="2">
    <source>
        <dbReference type="ARBA" id="ARBA00011900"/>
    </source>
</evidence>
<sequence>MLASPLRWVGGKSRLRRQIIPLFPPHQHYVEPFGGGGSVLLGKPHSACEVYADLDPELTNFFTVIRDRPHALIRAFQWELVSRARFDELKDTDPETLKPVARAARLYYLLNAGWGGELRYPRFQTAVRDAGGGNRLIGAIKHIERRILPVHERLKKVTIKQGPASEVIAAHDSPETLFYLDPPYPGNGVNYRLNMRGHEAHIHLAQQLTGLKGQFILSSYDRPEIRELYGQQWHYTPIGNVSGMAASGGQGRVHNREVLITNFDPHLTVRAGA</sequence>
<evidence type="ECO:0000256" key="4">
    <source>
        <dbReference type="ARBA" id="ARBA00022679"/>
    </source>
</evidence>
<dbReference type="HOGENOM" id="CLU_063430_1_0_0"/>
<dbReference type="GO" id="GO:0009307">
    <property type="term" value="P:DNA restriction-modification system"/>
    <property type="evidence" value="ECO:0007669"/>
    <property type="project" value="InterPro"/>
</dbReference>
<keyword evidence="9" id="KW-1185">Reference proteome</keyword>
<feature type="binding site" evidence="7">
    <location>
        <position position="12"/>
    </location>
    <ligand>
        <name>S-adenosyl-L-methionine</name>
        <dbReference type="ChEBI" id="CHEBI:59789"/>
    </ligand>
</feature>
<proteinExistence type="inferred from homology"/>
<dbReference type="OrthoDB" id="70570at2"/>
<keyword evidence="3 8" id="KW-0489">Methyltransferase</keyword>
<feature type="binding site" evidence="7">
    <location>
        <position position="53"/>
    </location>
    <ligand>
        <name>S-adenosyl-L-methionine</name>
        <dbReference type="ChEBI" id="CHEBI:59789"/>
    </ligand>
</feature>
<dbReference type="GO" id="GO:1904047">
    <property type="term" value="F:S-adenosyl-L-methionine binding"/>
    <property type="evidence" value="ECO:0007669"/>
    <property type="project" value="TreeGrafter"/>
</dbReference>
<dbReference type="AlphaFoldDB" id="F0RQD8"/>
<dbReference type="GO" id="GO:0043565">
    <property type="term" value="F:sequence-specific DNA binding"/>
    <property type="evidence" value="ECO:0007669"/>
    <property type="project" value="TreeGrafter"/>
</dbReference>
<dbReference type="Gene3D" id="3.40.50.150">
    <property type="entry name" value="Vaccinia Virus protein VP39"/>
    <property type="match status" value="1"/>
</dbReference>